<dbReference type="PANTHER" id="PTHR21301">
    <property type="entry name" value="REVERSE TRANSCRIPTASE"/>
    <property type="match status" value="1"/>
</dbReference>
<feature type="domain" description="Reverse transcriptase" evidence="2">
    <location>
        <begin position="1"/>
        <end position="131"/>
    </location>
</feature>
<sequence length="501" mass="57187">MDASFFRFEGQHYRQVFGTAMGSPLSPILADIALDTVIDKAMSSLPFPIPILKKYVDDIFMAIPADAKELVLDAFNRHEVRLQFTLETEVNGKLPYLDMTVIRNEDQTLHTEWFMKSIASGRMLNWHSFHLPKYKVNVARNFIHRVCTLSTNLNTAAKKKIIQNQLITRLIMNGYPKTLINRIFHLYINQNNRHGRQEQTASITETPARTAMPPTIQHQSSSQPTIQPSNPSIDRPTNQSQLQSSTCSNAISSTRPLIITSTDPSAPGMDTQREIASIIQRPPNAYNIEPTTTNHGEHLIYRFIPYVAGLSECIIRILNRDYNNITIACRQTKTIQRFHTPVKDPISMLDRSRVVYKIPCSNCKQCYIGMTNNRLQTRLYGHKTHINKLNRLKELGYNKTDIDMITLRERTTLIEHCIDHDHMFNLGQVTVLDRSNHTNTLAFLEMCHITNTPHTVNHRTDVSGLNSTYAAILQTFCETFRTHQTTNDPPSSNQPLPPPDV</sequence>
<dbReference type="CDD" id="cd00304">
    <property type="entry name" value="RT_like"/>
    <property type="match status" value="1"/>
</dbReference>
<evidence type="ECO:0000259" key="2">
    <source>
        <dbReference type="PROSITE" id="PS50878"/>
    </source>
</evidence>
<reference evidence="3" key="2">
    <citation type="submission" date="2025-05" db="UniProtKB">
        <authorList>
            <consortium name="EnsemblMetazoa"/>
        </authorList>
    </citation>
    <scope>IDENTIFICATION</scope>
    <source>
        <strain evidence="3">Foshan</strain>
    </source>
</reference>
<dbReference type="InterPro" id="IPR000477">
    <property type="entry name" value="RT_dom"/>
</dbReference>
<proteinExistence type="predicted"/>
<dbReference type="Pfam" id="PF26215">
    <property type="entry name" value="HTH_animal"/>
    <property type="match status" value="1"/>
</dbReference>
<evidence type="ECO:0000313" key="3">
    <source>
        <dbReference type="EnsemblMetazoa" id="AALFPA23_012442.P17835"/>
    </source>
</evidence>
<feature type="region of interest" description="Disordered" evidence="1">
    <location>
        <begin position="482"/>
        <end position="501"/>
    </location>
</feature>
<evidence type="ECO:0000256" key="1">
    <source>
        <dbReference type="SAM" id="MobiDB-lite"/>
    </source>
</evidence>
<evidence type="ECO:0000313" key="4">
    <source>
        <dbReference type="Proteomes" id="UP000069940"/>
    </source>
</evidence>
<reference evidence="4" key="1">
    <citation type="journal article" date="2015" name="Proc. Natl. Acad. Sci. U.S.A.">
        <title>Genome sequence of the Asian Tiger mosquito, Aedes albopictus, reveals insights into its biology, genetics, and evolution.</title>
        <authorList>
            <person name="Chen X.G."/>
            <person name="Jiang X."/>
            <person name="Gu J."/>
            <person name="Xu M."/>
            <person name="Wu Y."/>
            <person name="Deng Y."/>
            <person name="Zhang C."/>
            <person name="Bonizzoni M."/>
            <person name="Dermauw W."/>
            <person name="Vontas J."/>
            <person name="Armbruster P."/>
            <person name="Huang X."/>
            <person name="Yang Y."/>
            <person name="Zhang H."/>
            <person name="He W."/>
            <person name="Peng H."/>
            <person name="Liu Y."/>
            <person name="Wu K."/>
            <person name="Chen J."/>
            <person name="Lirakis M."/>
            <person name="Topalis P."/>
            <person name="Van Leeuwen T."/>
            <person name="Hall A.B."/>
            <person name="Jiang X."/>
            <person name="Thorpe C."/>
            <person name="Mueller R.L."/>
            <person name="Sun C."/>
            <person name="Waterhouse R.M."/>
            <person name="Yan G."/>
            <person name="Tu Z.J."/>
            <person name="Fang X."/>
            <person name="James A.A."/>
        </authorList>
    </citation>
    <scope>NUCLEOTIDE SEQUENCE [LARGE SCALE GENOMIC DNA]</scope>
    <source>
        <strain evidence="4">Foshan</strain>
    </source>
</reference>
<dbReference type="PANTHER" id="PTHR21301:SF10">
    <property type="entry name" value="REVERSE TRANSCRIPTASE DOMAIN-CONTAINING PROTEIN"/>
    <property type="match status" value="1"/>
</dbReference>
<feature type="region of interest" description="Disordered" evidence="1">
    <location>
        <begin position="207"/>
        <end position="248"/>
    </location>
</feature>
<organism evidence="3 4">
    <name type="scientific">Aedes albopictus</name>
    <name type="common">Asian tiger mosquito</name>
    <name type="synonym">Stegomyia albopicta</name>
    <dbReference type="NCBI Taxonomy" id="7160"/>
    <lineage>
        <taxon>Eukaryota</taxon>
        <taxon>Metazoa</taxon>
        <taxon>Ecdysozoa</taxon>
        <taxon>Arthropoda</taxon>
        <taxon>Hexapoda</taxon>
        <taxon>Insecta</taxon>
        <taxon>Pterygota</taxon>
        <taxon>Neoptera</taxon>
        <taxon>Endopterygota</taxon>
        <taxon>Diptera</taxon>
        <taxon>Nematocera</taxon>
        <taxon>Culicoidea</taxon>
        <taxon>Culicidae</taxon>
        <taxon>Culicinae</taxon>
        <taxon>Aedini</taxon>
        <taxon>Aedes</taxon>
        <taxon>Stegomyia</taxon>
    </lineage>
</organism>
<dbReference type="PROSITE" id="PS50878">
    <property type="entry name" value="RT_POL"/>
    <property type="match status" value="1"/>
</dbReference>
<accession>A0ABM1YV89</accession>
<name>A0ABM1YV89_AEDAL</name>
<keyword evidence="4" id="KW-1185">Reference proteome</keyword>
<dbReference type="Proteomes" id="UP000069940">
    <property type="component" value="Unassembled WGS sequence"/>
</dbReference>
<dbReference type="GeneID" id="134292193"/>
<protein>
    <recommendedName>
        <fullName evidence="2">Reverse transcriptase domain-containing protein</fullName>
    </recommendedName>
</protein>
<feature type="compositionally biased region" description="Polar residues" evidence="1">
    <location>
        <begin position="216"/>
        <end position="248"/>
    </location>
</feature>
<dbReference type="EnsemblMetazoa" id="AALFPA23_012442.R17835">
    <property type="protein sequence ID" value="AALFPA23_012442.P17835"/>
    <property type="gene ID" value="AALFPA23_012442"/>
</dbReference>
<dbReference type="RefSeq" id="XP_062717092.1">
    <property type="nucleotide sequence ID" value="XM_062861108.1"/>
</dbReference>
<dbReference type="InterPro" id="IPR058912">
    <property type="entry name" value="HTH_animal"/>
</dbReference>